<evidence type="ECO:0000313" key="1">
    <source>
        <dbReference type="EMBL" id="KAK4783246.1"/>
    </source>
</evidence>
<dbReference type="AlphaFoldDB" id="A0AAN7LM42"/>
<reference evidence="1 2" key="1">
    <citation type="journal article" date="2023" name="Hortic Res">
        <title>Pangenome of water caltrop reveals structural variations and asymmetric subgenome divergence after allopolyploidization.</title>
        <authorList>
            <person name="Zhang X."/>
            <person name="Chen Y."/>
            <person name="Wang L."/>
            <person name="Yuan Y."/>
            <person name="Fang M."/>
            <person name="Shi L."/>
            <person name="Lu R."/>
            <person name="Comes H.P."/>
            <person name="Ma Y."/>
            <person name="Chen Y."/>
            <person name="Huang G."/>
            <person name="Zhou Y."/>
            <person name="Zheng Z."/>
            <person name="Qiu Y."/>
        </authorList>
    </citation>
    <scope>NUCLEOTIDE SEQUENCE [LARGE SCALE GENOMIC DNA]</scope>
    <source>
        <strain evidence="1">F231</strain>
    </source>
</reference>
<sequence>MLRAKINYSSNLMIVVHDVHKLQSRVRSDGRRSHRVLVLKSDDGTVHYSSSPLLGKIVKGFCGAVMPILPFYSHLISSRCMHLFDSAYFGSRLVHKRTVTYQ</sequence>
<name>A0AAN7LM42_TRANT</name>
<comment type="caution">
    <text evidence="1">The sequence shown here is derived from an EMBL/GenBank/DDBJ whole genome shotgun (WGS) entry which is preliminary data.</text>
</comment>
<evidence type="ECO:0000313" key="2">
    <source>
        <dbReference type="Proteomes" id="UP001346149"/>
    </source>
</evidence>
<protein>
    <submittedName>
        <fullName evidence="1">Uncharacterized protein</fullName>
    </submittedName>
</protein>
<dbReference type="EMBL" id="JAXQNO010000015">
    <property type="protein sequence ID" value="KAK4783246.1"/>
    <property type="molecule type" value="Genomic_DNA"/>
</dbReference>
<dbReference type="Proteomes" id="UP001346149">
    <property type="component" value="Unassembled WGS sequence"/>
</dbReference>
<organism evidence="1 2">
    <name type="scientific">Trapa natans</name>
    <name type="common">Water chestnut</name>
    <dbReference type="NCBI Taxonomy" id="22666"/>
    <lineage>
        <taxon>Eukaryota</taxon>
        <taxon>Viridiplantae</taxon>
        <taxon>Streptophyta</taxon>
        <taxon>Embryophyta</taxon>
        <taxon>Tracheophyta</taxon>
        <taxon>Spermatophyta</taxon>
        <taxon>Magnoliopsida</taxon>
        <taxon>eudicotyledons</taxon>
        <taxon>Gunneridae</taxon>
        <taxon>Pentapetalae</taxon>
        <taxon>rosids</taxon>
        <taxon>malvids</taxon>
        <taxon>Myrtales</taxon>
        <taxon>Lythraceae</taxon>
        <taxon>Trapa</taxon>
    </lineage>
</organism>
<gene>
    <name evidence="1" type="ORF">SAY86_007620</name>
</gene>
<accession>A0AAN7LM42</accession>
<keyword evidence="2" id="KW-1185">Reference proteome</keyword>
<proteinExistence type="predicted"/>